<dbReference type="GO" id="GO:0003677">
    <property type="term" value="F:DNA binding"/>
    <property type="evidence" value="ECO:0007669"/>
    <property type="project" value="InterPro"/>
</dbReference>
<dbReference type="STRING" id="1121316.SAMN02745207_02547"/>
<dbReference type="InterPro" id="IPR036515">
    <property type="entry name" value="Transposase_17_sf"/>
</dbReference>
<dbReference type="InterPro" id="IPR002686">
    <property type="entry name" value="Transposase_17"/>
</dbReference>
<gene>
    <name evidence="2" type="ORF">SAMN02745207_02547</name>
</gene>
<dbReference type="GO" id="GO:0004803">
    <property type="term" value="F:transposase activity"/>
    <property type="evidence" value="ECO:0007669"/>
    <property type="project" value="InterPro"/>
</dbReference>
<evidence type="ECO:0000313" key="3">
    <source>
        <dbReference type="Proteomes" id="UP000184447"/>
    </source>
</evidence>
<reference evidence="2 3" key="1">
    <citation type="submission" date="2016-11" db="EMBL/GenBank/DDBJ databases">
        <authorList>
            <person name="Jaros S."/>
            <person name="Januszkiewicz K."/>
            <person name="Wedrychowicz H."/>
        </authorList>
    </citation>
    <scope>NUCLEOTIDE SEQUENCE [LARGE SCALE GENOMIC DNA]</scope>
    <source>
        <strain evidence="2 3">DSM 8605</strain>
    </source>
</reference>
<dbReference type="PANTHER" id="PTHR34322:SF2">
    <property type="entry name" value="TRANSPOSASE IS200-LIKE DOMAIN-CONTAINING PROTEIN"/>
    <property type="match status" value="1"/>
</dbReference>
<dbReference type="PANTHER" id="PTHR34322">
    <property type="entry name" value="TRANSPOSASE, Y1_TNP DOMAIN-CONTAINING"/>
    <property type="match status" value="1"/>
</dbReference>
<keyword evidence="3" id="KW-1185">Reference proteome</keyword>
<dbReference type="SUPFAM" id="SSF143422">
    <property type="entry name" value="Transposase IS200-like"/>
    <property type="match status" value="1"/>
</dbReference>
<evidence type="ECO:0000313" key="2">
    <source>
        <dbReference type="EMBL" id="SHH79528.1"/>
    </source>
</evidence>
<dbReference type="SUPFAM" id="SSF54211">
    <property type="entry name" value="Ribosomal protein S5 domain 2-like"/>
    <property type="match status" value="1"/>
</dbReference>
<proteinExistence type="predicted"/>
<dbReference type="Gene3D" id="3.30.70.1290">
    <property type="entry name" value="Transposase IS200-like"/>
    <property type="match status" value="1"/>
</dbReference>
<dbReference type="EMBL" id="FQXM01000013">
    <property type="protein sequence ID" value="SHH79528.1"/>
    <property type="molecule type" value="Genomic_DNA"/>
</dbReference>
<dbReference type="GO" id="GO:0006313">
    <property type="term" value="P:DNA transposition"/>
    <property type="evidence" value="ECO:0007669"/>
    <property type="project" value="InterPro"/>
</dbReference>
<dbReference type="Pfam" id="PF13541">
    <property type="entry name" value="ChlI"/>
    <property type="match status" value="1"/>
</dbReference>
<name>A0A1M5VWD7_9CLOT</name>
<accession>A0A1M5VWD7</accession>
<dbReference type="SMART" id="SM01321">
    <property type="entry name" value="Y1_Tnp"/>
    <property type="match status" value="1"/>
</dbReference>
<dbReference type="Pfam" id="PF01797">
    <property type="entry name" value="Y1_Tnp"/>
    <property type="match status" value="1"/>
</dbReference>
<dbReference type="AlphaFoldDB" id="A0A1M5VWD7"/>
<protein>
    <submittedName>
        <fullName evidence="2">Transposase IS200 like</fullName>
    </submittedName>
</protein>
<sequence length="178" mass="20628">MSNHVHLQVQTTSIHIKEFIRRINGLYAMKFNDKYNYVGHLYQGRYGSEIIETDEYVLGASRYIHLNPVRANMVDKPEDYKWSSYPMIIGELSLNAFLRPCTGVLPMVMEAKSRGINNLVLPKQNIREASLVSGINLFGFETLTEVIQFLEKTKEYTDTNDFKENHIIRTTWTNFPSS</sequence>
<evidence type="ECO:0000259" key="1">
    <source>
        <dbReference type="SMART" id="SM01321"/>
    </source>
</evidence>
<feature type="domain" description="Transposase IS200-like" evidence="1">
    <location>
        <begin position="1"/>
        <end position="67"/>
    </location>
</feature>
<dbReference type="InterPro" id="IPR020568">
    <property type="entry name" value="Ribosomal_Su5_D2-typ_SF"/>
</dbReference>
<organism evidence="2 3">
    <name type="scientific">Clostridium grantii DSM 8605</name>
    <dbReference type="NCBI Taxonomy" id="1121316"/>
    <lineage>
        <taxon>Bacteria</taxon>
        <taxon>Bacillati</taxon>
        <taxon>Bacillota</taxon>
        <taxon>Clostridia</taxon>
        <taxon>Eubacteriales</taxon>
        <taxon>Clostridiaceae</taxon>
        <taxon>Clostridium</taxon>
    </lineage>
</organism>
<dbReference type="Proteomes" id="UP000184447">
    <property type="component" value="Unassembled WGS sequence"/>
</dbReference>